<gene>
    <name evidence="1" type="ORF">MHEL_55970</name>
</gene>
<protein>
    <submittedName>
        <fullName evidence="1">Uncharacterized protein</fullName>
    </submittedName>
</protein>
<dbReference type="RefSeq" id="WP_220101375.1">
    <property type="nucleotide sequence ID" value="NZ_AP022596.1"/>
</dbReference>
<dbReference type="Proteomes" id="UP000467148">
    <property type="component" value="Chromosome"/>
</dbReference>
<keyword evidence="2" id="KW-1185">Reference proteome</keyword>
<dbReference type="EMBL" id="AP022596">
    <property type="protein sequence ID" value="BBY67354.1"/>
    <property type="molecule type" value="Genomic_DNA"/>
</dbReference>
<organism evidence="1 2">
    <name type="scientific">Mycolicibacterium helvum</name>
    <dbReference type="NCBI Taxonomy" id="1534349"/>
    <lineage>
        <taxon>Bacteria</taxon>
        <taxon>Bacillati</taxon>
        <taxon>Actinomycetota</taxon>
        <taxon>Actinomycetes</taxon>
        <taxon>Mycobacteriales</taxon>
        <taxon>Mycobacteriaceae</taxon>
        <taxon>Mycolicibacterium</taxon>
    </lineage>
</organism>
<evidence type="ECO:0000313" key="2">
    <source>
        <dbReference type="Proteomes" id="UP000467148"/>
    </source>
</evidence>
<reference evidence="1 2" key="1">
    <citation type="journal article" date="2019" name="Emerg. Microbes Infect.">
        <title>Comprehensive subspecies identification of 175 nontuberculous mycobacteria species based on 7547 genomic profiles.</title>
        <authorList>
            <person name="Matsumoto Y."/>
            <person name="Kinjo T."/>
            <person name="Motooka D."/>
            <person name="Nabeya D."/>
            <person name="Jung N."/>
            <person name="Uechi K."/>
            <person name="Horii T."/>
            <person name="Iida T."/>
            <person name="Fujita J."/>
            <person name="Nakamura S."/>
        </authorList>
    </citation>
    <scope>NUCLEOTIDE SEQUENCE [LARGE SCALE GENOMIC DNA]</scope>
    <source>
        <strain evidence="1 2">JCM 30396</strain>
    </source>
</reference>
<accession>A0A7I7TDQ2</accession>
<name>A0A7I7TDQ2_9MYCO</name>
<proteinExistence type="predicted"/>
<dbReference type="AlphaFoldDB" id="A0A7I7TDQ2"/>
<evidence type="ECO:0000313" key="1">
    <source>
        <dbReference type="EMBL" id="BBY67354.1"/>
    </source>
</evidence>
<sequence>MSAIETRYDGPEDVLAQRVAEALAATHSILSRLARKADIYDDRTKQDLLTIADAIVWLDRDI</sequence>
<dbReference type="KEGG" id="mhev:MHEL_55970"/>